<organism evidence="2">
    <name type="scientific">Mycobacterium xenopi 4042</name>
    <dbReference type="NCBI Taxonomy" id="1299334"/>
    <lineage>
        <taxon>Bacteria</taxon>
        <taxon>Bacillati</taxon>
        <taxon>Actinomycetota</taxon>
        <taxon>Actinomycetes</taxon>
        <taxon>Mycobacteriales</taxon>
        <taxon>Mycobacteriaceae</taxon>
        <taxon>Mycobacterium</taxon>
    </lineage>
</organism>
<sequence length="80" mass="8652">MFAEPVSRRTFPQLQAVADDITAAARPPWPPSSRIRTRPGWDGGWCSPPTRPTARSARHAPTPLSSTTLEGCSRRAGPPC</sequence>
<name>X8DKK0_MYCXE</name>
<protein>
    <submittedName>
        <fullName evidence="2">Xanthine dehydrogenase domain protein</fullName>
    </submittedName>
</protein>
<evidence type="ECO:0000256" key="1">
    <source>
        <dbReference type="SAM" id="MobiDB-lite"/>
    </source>
</evidence>
<dbReference type="AlphaFoldDB" id="X8DKK0"/>
<accession>X8DKK0</accession>
<feature type="region of interest" description="Disordered" evidence="1">
    <location>
        <begin position="24"/>
        <end position="80"/>
    </location>
</feature>
<reference evidence="2" key="1">
    <citation type="submission" date="2014-01" db="EMBL/GenBank/DDBJ databases">
        <authorList>
            <person name="Brown-Elliot B."/>
            <person name="Wallace R."/>
            <person name="Lenaerts A."/>
            <person name="Ordway D."/>
            <person name="DeGroote M.A."/>
            <person name="Parker T."/>
            <person name="Sizemore C."/>
            <person name="Tallon L.J."/>
            <person name="Sadzewicz L.K."/>
            <person name="Sengamalay N."/>
            <person name="Fraser C.M."/>
            <person name="Hine E."/>
            <person name="Shefchek K.A."/>
            <person name="Das S.P."/>
            <person name="Tettelin H."/>
        </authorList>
    </citation>
    <scope>NUCLEOTIDE SEQUENCE [LARGE SCALE GENOMIC DNA]</scope>
    <source>
        <strain evidence="2">4042</strain>
    </source>
</reference>
<gene>
    <name evidence="2" type="ORF">I553_1759</name>
</gene>
<evidence type="ECO:0000313" key="2">
    <source>
        <dbReference type="EMBL" id="EUA68571.1"/>
    </source>
</evidence>
<dbReference type="EMBL" id="JAOB01000013">
    <property type="protein sequence ID" value="EUA68571.1"/>
    <property type="molecule type" value="Genomic_DNA"/>
</dbReference>
<comment type="caution">
    <text evidence="2">The sequence shown here is derived from an EMBL/GenBank/DDBJ whole genome shotgun (WGS) entry which is preliminary data.</text>
</comment>
<proteinExistence type="predicted"/>